<keyword evidence="2" id="KW-0472">Membrane</keyword>
<protein>
    <recommendedName>
        <fullName evidence="3">Transposase (putative) gypsy type domain-containing protein</fullName>
    </recommendedName>
</protein>
<dbReference type="InterPro" id="IPR007321">
    <property type="entry name" value="Transposase_28"/>
</dbReference>
<proteinExistence type="predicted"/>
<evidence type="ECO:0000313" key="4">
    <source>
        <dbReference type="EMBL" id="WVZ84936.1"/>
    </source>
</evidence>
<feature type="domain" description="Transposase (putative) gypsy type" evidence="3">
    <location>
        <begin position="80"/>
        <end position="145"/>
    </location>
</feature>
<evidence type="ECO:0000256" key="1">
    <source>
        <dbReference type="SAM" id="MobiDB-lite"/>
    </source>
</evidence>
<name>A0AAQ3X4V1_PASNO</name>
<keyword evidence="2" id="KW-1133">Transmembrane helix</keyword>
<evidence type="ECO:0000256" key="2">
    <source>
        <dbReference type="SAM" id="Phobius"/>
    </source>
</evidence>
<dbReference type="EMBL" id="CP144751">
    <property type="protein sequence ID" value="WVZ84936.1"/>
    <property type="molecule type" value="Genomic_DNA"/>
</dbReference>
<organism evidence="4 5">
    <name type="scientific">Paspalum notatum var. saurae</name>
    <dbReference type="NCBI Taxonomy" id="547442"/>
    <lineage>
        <taxon>Eukaryota</taxon>
        <taxon>Viridiplantae</taxon>
        <taxon>Streptophyta</taxon>
        <taxon>Embryophyta</taxon>
        <taxon>Tracheophyta</taxon>
        <taxon>Spermatophyta</taxon>
        <taxon>Magnoliopsida</taxon>
        <taxon>Liliopsida</taxon>
        <taxon>Poales</taxon>
        <taxon>Poaceae</taxon>
        <taxon>PACMAD clade</taxon>
        <taxon>Panicoideae</taxon>
        <taxon>Andropogonodae</taxon>
        <taxon>Paspaleae</taxon>
        <taxon>Paspalinae</taxon>
        <taxon>Paspalum</taxon>
    </lineage>
</organism>
<feature type="transmembrane region" description="Helical" evidence="2">
    <location>
        <begin position="84"/>
        <end position="104"/>
    </location>
</feature>
<feature type="transmembrane region" description="Helical" evidence="2">
    <location>
        <begin position="116"/>
        <end position="139"/>
    </location>
</feature>
<dbReference type="Pfam" id="PF04195">
    <property type="entry name" value="Transposase_28"/>
    <property type="match status" value="1"/>
</dbReference>
<feature type="compositionally biased region" description="Polar residues" evidence="1">
    <location>
        <begin position="15"/>
        <end position="26"/>
    </location>
</feature>
<dbReference type="Proteomes" id="UP001341281">
    <property type="component" value="Chromosome 07"/>
</dbReference>
<gene>
    <name evidence="4" type="ORF">U9M48_031903</name>
</gene>
<dbReference type="AlphaFoldDB" id="A0AAQ3X4V1"/>
<dbReference type="PANTHER" id="PTHR33026">
    <property type="entry name" value="OS06G0360600 PROTEIN"/>
    <property type="match status" value="1"/>
</dbReference>
<evidence type="ECO:0000313" key="5">
    <source>
        <dbReference type="Proteomes" id="UP001341281"/>
    </source>
</evidence>
<feature type="region of interest" description="Disordered" evidence="1">
    <location>
        <begin position="1"/>
        <end position="27"/>
    </location>
</feature>
<evidence type="ECO:0000259" key="3">
    <source>
        <dbReference type="Pfam" id="PF04195"/>
    </source>
</evidence>
<keyword evidence="2" id="KW-0812">Transmembrane</keyword>
<keyword evidence="5" id="KW-1185">Reference proteome</keyword>
<dbReference type="PANTHER" id="PTHR33026:SF7">
    <property type="entry name" value="OS03G0100275 PROTEIN"/>
    <property type="match status" value="1"/>
</dbReference>
<reference evidence="4 5" key="1">
    <citation type="submission" date="2024-02" db="EMBL/GenBank/DDBJ databases">
        <title>High-quality chromosome-scale genome assembly of Pensacola bahiagrass (Paspalum notatum Flugge var. saurae).</title>
        <authorList>
            <person name="Vega J.M."/>
            <person name="Podio M."/>
            <person name="Orjuela J."/>
            <person name="Siena L.A."/>
            <person name="Pessino S.C."/>
            <person name="Combes M.C."/>
            <person name="Mariac C."/>
            <person name="Albertini E."/>
            <person name="Pupilli F."/>
            <person name="Ortiz J.P.A."/>
            <person name="Leblanc O."/>
        </authorList>
    </citation>
    <scope>NUCLEOTIDE SEQUENCE [LARGE SCALE GENOMIC DNA]</scope>
    <source>
        <strain evidence="4">R1</strain>
        <tissue evidence="4">Leaf</tissue>
    </source>
</reference>
<accession>A0AAQ3X4V1</accession>
<sequence>MAPKKKTLSERENTSEGLPQNENRQLPSPYLAYRPSIVIEPMLQSLVDMGVLPPKEVANRRVCEKKDDAAPTEDTYEAMVFMPFFIRGLGLPICSFARGLLQFYAINLTHLNPNSILQLSIFIHLCEAFLGIVPHFGLWKYLYHCKAGLRDGVL</sequence>